<feature type="compositionally biased region" description="Basic and acidic residues" evidence="1">
    <location>
        <begin position="1"/>
        <end position="13"/>
    </location>
</feature>
<sequence length="159" mass="17824">MRRKTKEKEKGGEGRGGGGRSGERGGKGEEEMEEWEEEREEEEDEEKRRRGEGEGGIRKGGEGGKGRGRGDAGAGGARKSNQRTCNKENIIILCNLFCYMHIELKKPLKLRLLMSSKLEGFVIRRFRKKVISSLPGLVRPGRQLLAQTRTRDSKIPADL</sequence>
<feature type="region of interest" description="Disordered" evidence="1">
    <location>
        <begin position="1"/>
        <end position="82"/>
    </location>
</feature>
<evidence type="ECO:0000313" key="2">
    <source>
        <dbReference type="EMBL" id="GFO19000.1"/>
    </source>
</evidence>
<feature type="compositionally biased region" description="Acidic residues" evidence="1">
    <location>
        <begin position="30"/>
        <end position="45"/>
    </location>
</feature>
<gene>
    <name evidence="2" type="ORF">PoB_004550500</name>
</gene>
<organism evidence="2 3">
    <name type="scientific">Plakobranchus ocellatus</name>
    <dbReference type="NCBI Taxonomy" id="259542"/>
    <lineage>
        <taxon>Eukaryota</taxon>
        <taxon>Metazoa</taxon>
        <taxon>Spiralia</taxon>
        <taxon>Lophotrochozoa</taxon>
        <taxon>Mollusca</taxon>
        <taxon>Gastropoda</taxon>
        <taxon>Heterobranchia</taxon>
        <taxon>Euthyneura</taxon>
        <taxon>Panpulmonata</taxon>
        <taxon>Sacoglossa</taxon>
        <taxon>Placobranchoidea</taxon>
        <taxon>Plakobranchidae</taxon>
        <taxon>Plakobranchus</taxon>
    </lineage>
</organism>
<evidence type="ECO:0000313" key="3">
    <source>
        <dbReference type="Proteomes" id="UP000735302"/>
    </source>
</evidence>
<reference evidence="2 3" key="1">
    <citation type="journal article" date="2021" name="Elife">
        <title>Chloroplast acquisition without the gene transfer in kleptoplastic sea slugs, Plakobranchus ocellatus.</title>
        <authorList>
            <person name="Maeda T."/>
            <person name="Takahashi S."/>
            <person name="Yoshida T."/>
            <person name="Shimamura S."/>
            <person name="Takaki Y."/>
            <person name="Nagai Y."/>
            <person name="Toyoda A."/>
            <person name="Suzuki Y."/>
            <person name="Arimoto A."/>
            <person name="Ishii H."/>
            <person name="Satoh N."/>
            <person name="Nishiyama T."/>
            <person name="Hasebe M."/>
            <person name="Maruyama T."/>
            <person name="Minagawa J."/>
            <person name="Obokata J."/>
            <person name="Shigenobu S."/>
        </authorList>
    </citation>
    <scope>NUCLEOTIDE SEQUENCE [LARGE SCALE GENOMIC DNA]</scope>
</reference>
<keyword evidence="3" id="KW-1185">Reference proteome</keyword>
<dbReference type="Proteomes" id="UP000735302">
    <property type="component" value="Unassembled WGS sequence"/>
</dbReference>
<name>A0AAV4BEJ3_9GAST</name>
<evidence type="ECO:0000256" key="1">
    <source>
        <dbReference type="SAM" id="MobiDB-lite"/>
    </source>
</evidence>
<protein>
    <submittedName>
        <fullName evidence="2">Uncharacterized protein</fullName>
    </submittedName>
</protein>
<dbReference type="EMBL" id="BLXT01004995">
    <property type="protein sequence ID" value="GFO19000.1"/>
    <property type="molecule type" value="Genomic_DNA"/>
</dbReference>
<comment type="caution">
    <text evidence="2">The sequence shown here is derived from an EMBL/GenBank/DDBJ whole genome shotgun (WGS) entry which is preliminary data.</text>
</comment>
<feature type="compositionally biased region" description="Basic and acidic residues" evidence="1">
    <location>
        <begin position="46"/>
        <end position="70"/>
    </location>
</feature>
<proteinExistence type="predicted"/>
<accession>A0AAV4BEJ3</accession>
<dbReference type="AlphaFoldDB" id="A0AAV4BEJ3"/>